<protein>
    <submittedName>
        <fullName evidence="2">Uncharacterized protein</fullName>
    </submittedName>
</protein>
<feature type="transmembrane region" description="Helical" evidence="1">
    <location>
        <begin position="76"/>
        <end position="96"/>
    </location>
</feature>
<keyword evidence="1" id="KW-0812">Transmembrane</keyword>
<keyword evidence="1" id="KW-1133">Transmembrane helix</keyword>
<feature type="transmembrane region" description="Helical" evidence="1">
    <location>
        <begin position="48"/>
        <end position="70"/>
    </location>
</feature>
<reference evidence="2 3" key="1">
    <citation type="submission" date="2018-03" db="EMBL/GenBank/DDBJ databases">
        <authorList>
            <person name="Keele B.F."/>
        </authorList>
    </citation>
    <scope>NUCLEOTIDE SEQUENCE [LARGE SCALE GENOMIC DNA]</scope>
    <source>
        <strain evidence="2 3">CeCT 8812</strain>
    </source>
</reference>
<evidence type="ECO:0000313" key="3">
    <source>
        <dbReference type="Proteomes" id="UP000244932"/>
    </source>
</evidence>
<evidence type="ECO:0000256" key="1">
    <source>
        <dbReference type="SAM" id="Phobius"/>
    </source>
</evidence>
<keyword evidence="1" id="KW-0472">Membrane</keyword>
<organism evidence="2 3">
    <name type="scientific">Pontivivens insulae</name>
    <dbReference type="NCBI Taxonomy" id="1639689"/>
    <lineage>
        <taxon>Bacteria</taxon>
        <taxon>Pseudomonadati</taxon>
        <taxon>Pseudomonadota</taxon>
        <taxon>Alphaproteobacteria</taxon>
        <taxon>Rhodobacterales</taxon>
        <taxon>Paracoccaceae</taxon>
        <taxon>Pontivivens</taxon>
    </lineage>
</organism>
<sequence length="105" mass="11751">MYFSGEAPYPRERFWESNAMMSFFFSMVLGGIFGYASERLGFTHNGYVPSIIIAMGGTILFFFVGRMFGISFGPPGVNALIASAGALFLIPTEVAYRRRNKRGRR</sequence>
<dbReference type="EMBL" id="OMKW01000003">
    <property type="protein sequence ID" value="SPF29916.1"/>
    <property type="molecule type" value="Genomic_DNA"/>
</dbReference>
<gene>
    <name evidence="2" type="ORF">POI8812_02242</name>
</gene>
<name>A0A2R8ACE2_9RHOB</name>
<evidence type="ECO:0000313" key="2">
    <source>
        <dbReference type="EMBL" id="SPF29916.1"/>
    </source>
</evidence>
<proteinExistence type="predicted"/>
<dbReference type="Proteomes" id="UP000244932">
    <property type="component" value="Unassembled WGS sequence"/>
</dbReference>
<keyword evidence="3" id="KW-1185">Reference proteome</keyword>
<feature type="transmembrane region" description="Helical" evidence="1">
    <location>
        <begin position="20"/>
        <end position="36"/>
    </location>
</feature>
<accession>A0A2R8ACE2</accession>
<dbReference type="AlphaFoldDB" id="A0A2R8ACE2"/>